<feature type="chain" id="PRO_5045416634" evidence="1">
    <location>
        <begin position="24"/>
        <end position="210"/>
    </location>
</feature>
<keyword evidence="1" id="KW-0732">Signal</keyword>
<evidence type="ECO:0000259" key="2">
    <source>
        <dbReference type="Pfam" id="PF17680"/>
    </source>
</evidence>
<proteinExistence type="predicted"/>
<comment type="caution">
    <text evidence="3">The sequence shown here is derived from an EMBL/GenBank/DDBJ whole genome shotgun (WGS) entry which is preliminary data.</text>
</comment>
<dbReference type="InterPro" id="IPR041215">
    <property type="entry name" value="FlgO_dom"/>
</dbReference>
<evidence type="ECO:0000313" key="3">
    <source>
        <dbReference type="EMBL" id="MFC3912122.1"/>
    </source>
</evidence>
<reference evidence="4" key="1">
    <citation type="journal article" date="2019" name="Int. J. Syst. Evol. Microbiol.">
        <title>The Global Catalogue of Microorganisms (GCM) 10K type strain sequencing project: providing services to taxonomists for standard genome sequencing and annotation.</title>
        <authorList>
            <consortium name="The Broad Institute Genomics Platform"/>
            <consortium name="The Broad Institute Genome Sequencing Center for Infectious Disease"/>
            <person name="Wu L."/>
            <person name="Ma J."/>
        </authorList>
    </citation>
    <scope>NUCLEOTIDE SEQUENCE [LARGE SCALE GENOMIC DNA]</scope>
    <source>
        <strain evidence="4">CCUG 54939</strain>
    </source>
</reference>
<dbReference type="Pfam" id="PF17680">
    <property type="entry name" value="FlgO"/>
    <property type="match status" value="1"/>
</dbReference>
<sequence length="210" mass="22711">MKKTALWVGILVMLAGCSSSQSAQPKTAYAGPSGNGTELNRLVSDLADRLFQTKLAGGRPMSPIAVTSFVNLSTLESTNWLGQQLAEDLVHELHRRGEIVFDYKLTGSIKVTPEGDYVFSRDWTELAKRVPVSRVLTGTMSRNANGVVINARIVSLKTHMVEATAQGFVPASLLMQGNSLDSGRAVTITKGMLVRGEYPGQYSNSVELTH</sequence>
<evidence type="ECO:0000256" key="1">
    <source>
        <dbReference type="SAM" id="SignalP"/>
    </source>
</evidence>
<name>A0ABV8CJN8_9GAMM</name>
<accession>A0ABV8CJN8</accession>
<organism evidence="3 4">
    <name type="scientific">Pseudaeromonas sharmana</name>
    <dbReference type="NCBI Taxonomy" id="328412"/>
    <lineage>
        <taxon>Bacteria</taxon>
        <taxon>Pseudomonadati</taxon>
        <taxon>Pseudomonadota</taxon>
        <taxon>Gammaproteobacteria</taxon>
        <taxon>Aeromonadales</taxon>
        <taxon>Aeromonadaceae</taxon>
        <taxon>Pseudaeromonas</taxon>
    </lineage>
</organism>
<protein>
    <submittedName>
        <fullName evidence="3">FlgO family outer membrane protein</fullName>
    </submittedName>
</protein>
<dbReference type="EMBL" id="JBHSAF010000001">
    <property type="protein sequence ID" value="MFC3912122.1"/>
    <property type="molecule type" value="Genomic_DNA"/>
</dbReference>
<gene>
    <name evidence="3" type="ORF">ACFOSS_01430</name>
</gene>
<dbReference type="Proteomes" id="UP001595692">
    <property type="component" value="Unassembled WGS sequence"/>
</dbReference>
<dbReference type="RefSeq" id="WP_377150151.1">
    <property type="nucleotide sequence ID" value="NZ_JBHSAF010000001.1"/>
</dbReference>
<dbReference type="InterPro" id="IPR014549">
    <property type="entry name" value="FlgO"/>
</dbReference>
<keyword evidence="4" id="KW-1185">Reference proteome</keyword>
<feature type="signal peptide" evidence="1">
    <location>
        <begin position="1"/>
        <end position="23"/>
    </location>
</feature>
<dbReference type="PROSITE" id="PS51257">
    <property type="entry name" value="PROKAR_LIPOPROTEIN"/>
    <property type="match status" value="1"/>
</dbReference>
<evidence type="ECO:0000313" key="4">
    <source>
        <dbReference type="Proteomes" id="UP001595692"/>
    </source>
</evidence>
<feature type="domain" description="FlgO" evidence="2">
    <location>
        <begin position="45"/>
        <end position="172"/>
    </location>
</feature>
<dbReference type="PIRSF" id="PIRSF028688">
    <property type="entry name" value="UCP_imp_028688"/>
    <property type="match status" value="1"/>
</dbReference>